<protein>
    <submittedName>
        <fullName evidence="3">PHB/PHA accumulation regulator DNA-binding domain protein</fullName>
    </submittedName>
</protein>
<evidence type="ECO:0000313" key="4">
    <source>
        <dbReference type="Proteomes" id="UP000324233"/>
    </source>
</evidence>
<keyword evidence="3" id="KW-0238">DNA-binding</keyword>
<dbReference type="Pfam" id="PF07879">
    <property type="entry name" value="PHB_acc_N"/>
    <property type="match status" value="1"/>
</dbReference>
<accession>A0A5B9WA14</accession>
<proteinExistence type="predicted"/>
<name>A0A5B9WA14_9BACT</name>
<organism evidence="3 4">
    <name type="scientific">Aquisphaera giovannonii</name>
    <dbReference type="NCBI Taxonomy" id="406548"/>
    <lineage>
        <taxon>Bacteria</taxon>
        <taxon>Pseudomonadati</taxon>
        <taxon>Planctomycetota</taxon>
        <taxon>Planctomycetia</taxon>
        <taxon>Isosphaerales</taxon>
        <taxon>Isosphaeraceae</taxon>
        <taxon>Aquisphaera</taxon>
    </lineage>
</organism>
<feature type="region of interest" description="Disordered" evidence="1">
    <location>
        <begin position="163"/>
        <end position="192"/>
    </location>
</feature>
<dbReference type="GO" id="GO:0003677">
    <property type="term" value="F:DNA binding"/>
    <property type="evidence" value="ECO:0007669"/>
    <property type="project" value="UniProtKB-KW"/>
</dbReference>
<reference evidence="3 4" key="1">
    <citation type="submission" date="2019-08" db="EMBL/GenBank/DDBJ databases">
        <title>Deep-cultivation of Planctomycetes and their phenomic and genomic characterization uncovers novel biology.</title>
        <authorList>
            <person name="Wiegand S."/>
            <person name="Jogler M."/>
            <person name="Boedeker C."/>
            <person name="Pinto D."/>
            <person name="Vollmers J."/>
            <person name="Rivas-Marin E."/>
            <person name="Kohn T."/>
            <person name="Peeters S.H."/>
            <person name="Heuer A."/>
            <person name="Rast P."/>
            <person name="Oberbeckmann S."/>
            <person name="Bunk B."/>
            <person name="Jeske O."/>
            <person name="Meyerdierks A."/>
            <person name="Storesund J.E."/>
            <person name="Kallscheuer N."/>
            <person name="Luecker S."/>
            <person name="Lage O.M."/>
            <person name="Pohl T."/>
            <person name="Merkel B.J."/>
            <person name="Hornburger P."/>
            <person name="Mueller R.-W."/>
            <person name="Bruemmer F."/>
            <person name="Labrenz M."/>
            <person name="Spormann A.M."/>
            <person name="Op den Camp H."/>
            <person name="Overmann J."/>
            <person name="Amann R."/>
            <person name="Jetten M.S.M."/>
            <person name="Mascher T."/>
            <person name="Medema M.H."/>
            <person name="Devos D.P."/>
            <person name="Kaster A.-K."/>
            <person name="Ovreas L."/>
            <person name="Rohde M."/>
            <person name="Galperin M.Y."/>
            <person name="Jogler C."/>
        </authorList>
    </citation>
    <scope>NUCLEOTIDE SEQUENCE [LARGE SCALE GENOMIC DNA]</scope>
    <source>
        <strain evidence="3 4">OJF2</strain>
    </source>
</reference>
<evidence type="ECO:0000313" key="3">
    <source>
        <dbReference type="EMBL" id="QEH36921.1"/>
    </source>
</evidence>
<feature type="domain" description="PHA accumulation regulator DNA-binding N-terminal" evidence="2">
    <location>
        <begin position="11"/>
        <end position="67"/>
    </location>
</feature>
<sequence>MAATSAEVVSIRRYPNRRLYDRRARKYITLQDLEDLVLDGKKIEVRDSRTNEDLTRAILTQILLERHPEKMEMFPVAMLHSILQANDLVLEFLRTYLRQSMAILEQIQQPGAAFTPFLAPMDWMRAMIPPNLSFPAVPEAEPARRLEAIDGRIAELEARLRRLEEPSEPAPSASAAGHSASDRSRTIAEESAALDRLEKRLAGLEGKASRRKPKVG</sequence>
<evidence type="ECO:0000259" key="2">
    <source>
        <dbReference type="Pfam" id="PF07879"/>
    </source>
</evidence>
<dbReference type="RefSeq" id="WP_168222066.1">
    <property type="nucleotide sequence ID" value="NZ_CP042997.1"/>
</dbReference>
<dbReference type="KEGG" id="agv:OJF2_55060"/>
<evidence type="ECO:0000256" key="1">
    <source>
        <dbReference type="SAM" id="MobiDB-lite"/>
    </source>
</evidence>
<dbReference type="AlphaFoldDB" id="A0A5B9WA14"/>
<dbReference type="EMBL" id="CP042997">
    <property type="protein sequence ID" value="QEH36921.1"/>
    <property type="molecule type" value="Genomic_DNA"/>
</dbReference>
<dbReference type="InterPro" id="IPR012909">
    <property type="entry name" value="PHA_DNA-bd_N"/>
</dbReference>
<keyword evidence="4" id="KW-1185">Reference proteome</keyword>
<feature type="compositionally biased region" description="Basic and acidic residues" evidence="1">
    <location>
        <begin position="180"/>
        <end position="192"/>
    </location>
</feature>
<gene>
    <name evidence="3" type="ORF">OJF2_55060</name>
</gene>
<dbReference type="Proteomes" id="UP000324233">
    <property type="component" value="Chromosome"/>
</dbReference>